<evidence type="ECO:0000313" key="1">
    <source>
        <dbReference type="EMBL" id="TRY65215.1"/>
    </source>
</evidence>
<dbReference type="Proteomes" id="UP000316079">
    <property type="component" value="Unassembled WGS sequence"/>
</dbReference>
<protein>
    <submittedName>
        <fullName evidence="1">Uncharacterized protein</fullName>
    </submittedName>
</protein>
<organism evidence="1 2">
    <name type="scientific">Danionella cerebrum</name>
    <dbReference type="NCBI Taxonomy" id="2873325"/>
    <lineage>
        <taxon>Eukaryota</taxon>
        <taxon>Metazoa</taxon>
        <taxon>Chordata</taxon>
        <taxon>Craniata</taxon>
        <taxon>Vertebrata</taxon>
        <taxon>Euteleostomi</taxon>
        <taxon>Actinopterygii</taxon>
        <taxon>Neopterygii</taxon>
        <taxon>Teleostei</taxon>
        <taxon>Ostariophysi</taxon>
        <taxon>Cypriniformes</taxon>
        <taxon>Danionidae</taxon>
        <taxon>Danioninae</taxon>
        <taxon>Danionella</taxon>
    </lineage>
</organism>
<keyword evidence="2" id="KW-1185">Reference proteome</keyword>
<dbReference type="EMBL" id="SRMA01026939">
    <property type="protein sequence ID" value="TRY65215.1"/>
    <property type="molecule type" value="Genomic_DNA"/>
</dbReference>
<comment type="caution">
    <text evidence="1">The sequence shown here is derived from an EMBL/GenBank/DDBJ whole genome shotgun (WGS) entry which is preliminary data.</text>
</comment>
<dbReference type="AlphaFoldDB" id="A0A553NIG6"/>
<name>A0A553NIG6_9TELE</name>
<evidence type="ECO:0000313" key="2">
    <source>
        <dbReference type="Proteomes" id="UP000316079"/>
    </source>
</evidence>
<accession>A0A553NIG6</accession>
<sequence>MFMSDINLSLKCYEKWSKNCEQQSSEESGGSALPLRSSKWRTAASAVSSAERAVDNKCSVLQTRAPCGSRNGLSDLPRMNRISTFLLERRSELWKESTSSFDSVCDAHDSQLPHRDSIRKLLQTCASESMTCRILSFAPGLHSSERRTHDHRIPTFEKLGCVQLCTWCHQRFLRSTLKADGGRGDKNISCLPRDLLGVFPDEGTQPKAWFQELRSSGEAGAGGGMLQWVEYQAIIRSADVWKLLQISFTGSTAGAGPAGPSASDSKWQFEFVLKEGVPKGSVLHRDLELTLIPAADAAPSGGFAAYSLRFSSAWIAGDTGAERSAFLYAAAASLSVVKLLSCRSSVLLQIIIITIIAASKACTSDETIDPGSAL</sequence>
<gene>
    <name evidence="1" type="ORF">DNTS_009433</name>
</gene>
<reference evidence="1 2" key="1">
    <citation type="journal article" date="2019" name="Sci. Data">
        <title>Hybrid genome assembly and annotation of Danionella translucida.</title>
        <authorList>
            <person name="Kadobianskyi M."/>
            <person name="Schulze L."/>
            <person name="Schuelke M."/>
            <person name="Judkewitz B."/>
        </authorList>
    </citation>
    <scope>NUCLEOTIDE SEQUENCE [LARGE SCALE GENOMIC DNA]</scope>
    <source>
        <strain evidence="1 2">Bolton</strain>
    </source>
</reference>
<proteinExistence type="predicted"/>